<dbReference type="PANTHER" id="PTHR45089">
    <property type="entry name" value="DNAJ HEAT SHOCK AMINO-TERMINAL DOMAIN PROTEIN-RELATED"/>
    <property type="match status" value="1"/>
</dbReference>
<evidence type="ECO:0000259" key="1">
    <source>
        <dbReference type="Pfam" id="PF11926"/>
    </source>
</evidence>
<feature type="domain" description="DUF3444" evidence="1">
    <location>
        <begin position="1"/>
        <end position="167"/>
    </location>
</feature>
<dbReference type="eggNOG" id="ENOG502QS8C">
    <property type="taxonomic scope" value="Eukaryota"/>
</dbReference>
<dbReference type="Pfam" id="PF11926">
    <property type="entry name" value="DUF3444"/>
    <property type="match status" value="1"/>
</dbReference>
<name>M1DBF6_SOLTU</name>
<dbReference type="STRING" id="4113.M1DBF6"/>
<organism evidence="2 3">
    <name type="scientific">Solanum tuberosum</name>
    <name type="common">Potato</name>
    <dbReference type="NCBI Taxonomy" id="4113"/>
    <lineage>
        <taxon>Eukaryota</taxon>
        <taxon>Viridiplantae</taxon>
        <taxon>Streptophyta</taxon>
        <taxon>Embryophyta</taxon>
        <taxon>Tracheophyta</taxon>
        <taxon>Spermatophyta</taxon>
        <taxon>Magnoliopsida</taxon>
        <taxon>eudicotyledons</taxon>
        <taxon>Gunneridae</taxon>
        <taxon>Pentapetalae</taxon>
        <taxon>asterids</taxon>
        <taxon>lamiids</taxon>
        <taxon>Solanales</taxon>
        <taxon>Solanaceae</taxon>
        <taxon>Solanoideae</taxon>
        <taxon>Solaneae</taxon>
        <taxon>Solanum</taxon>
    </lineage>
</organism>
<dbReference type="Proteomes" id="UP000011115">
    <property type="component" value="Unassembled WGS sequence"/>
</dbReference>
<reference evidence="3" key="1">
    <citation type="journal article" date="2011" name="Nature">
        <title>Genome sequence and analysis of the tuber crop potato.</title>
        <authorList>
            <consortium name="The Potato Genome Sequencing Consortium"/>
        </authorList>
    </citation>
    <scope>NUCLEOTIDE SEQUENCE [LARGE SCALE GENOMIC DNA]</scope>
    <source>
        <strain evidence="3">cv. DM1-3 516 R44</strain>
    </source>
</reference>
<dbReference type="Gramene" id="PGSC0003DMT400086295">
    <property type="protein sequence ID" value="PGSC0003DMT400086295"/>
    <property type="gene ID" value="PGSC0003DMG400035866"/>
</dbReference>
<evidence type="ECO:0000313" key="3">
    <source>
        <dbReference type="Proteomes" id="UP000011115"/>
    </source>
</evidence>
<sequence>MPRFYAVIRKILSPAFKLCITRLESEPLSEDEIKGLSEEFPTFCAWSRLGNSEDIEYLPMFSDLACSINGNNYNAIKIFPLEGETWPLSKDWDMNWCPHLGSKKNFNYEFIELLSNYVDSIGVHVVYLVKAKGFTCLFRQAGYPFLVPTKNMFRFSHRIPFMKMTRMETDDVPKGSFELDPSSLPTDQVDISASSIDQRLTTYHGLYKFCRTLCCLST</sequence>
<protein>
    <submittedName>
        <fullName evidence="2">Heat shock protein DnaJ</fullName>
    </submittedName>
</protein>
<dbReference type="InParanoid" id="M1DBF6"/>
<dbReference type="InterPro" id="IPR024593">
    <property type="entry name" value="DUF3444"/>
</dbReference>
<reference evidence="2" key="2">
    <citation type="submission" date="2015-06" db="UniProtKB">
        <authorList>
            <consortium name="EnsemblPlants"/>
        </authorList>
    </citation>
    <scope>IDENTIFICATION</scope>
    <source>
        <strain evidence="2">DM1-3 516 R44</strain>
    </source>
</reference>
<dbReference type="EnsemblPlants" id="PGSC0003DMT400086295">
    <property type="protein sequence ID" value="PGSC0003DMT400086295"/>
    <property type="gene ID" value="PGSC0003DMG400035866"/>
</dbReference>
<evidence type="ECO:0000313" key="2">
    <source>
        <dbReference type="EnsemblPlants" id="PGSC0003DMT400086295"/>
    </source>
</evidence>
<dbReference type="PANTHER" id="PTHR45089:SF24">
    <property type="entry name" value="DNAJ HEAT SHOCK N-TERMINAL DOMAIN-CONTAINING PROTEIN"/>
    <property type="match status" value="1"/>
</dbReference>
<accession>M1DBF6</accession>
<dbReference type="PaxDb" id="4113-PGSC0003DMT400086295"/>
<proteinExistence type="predicted"/>
<keyword evidence="3" id="KW-1185">Reference proteome</keyword>
<dbReference type="AlphaFoldDB" id="M1DBF6"/>
<dbReference type="HOGENOM" id="CLU_004676_3_1_1"/>